<dbReference type="Proteomes" id="UP000663845">
    <property type="component" value="Unassembled WGS sequence"/>
</dbReference>
<dbReference type="EMBL" id="CAJOAZ010004199">
    <property type="protein sequence ID" value="CAF4048604.1"/>
    <property type="molecule type" value="Genomic_DNA"/>
</dbReference>
<dbReference type="Gene3D" id="3.10.290.20">
    <property type="entry name" value="Ubiquitin-like 2 activating enzyme e1b. Chain: B, domain 3"/>
    <property type="match status" value="1"/>
</dbReference>
<dbReference type="EMBL" id="CAJNOG010000294">
    <property type="protein sequence ID" value="CAF1152762.1"/>
    <property type="molecule type" value="Genomic_DNA"/>
</dbReference>
<reference evidence="1" key="1">
    <citation type="submission" date="2021-02" db="EMBL/GenBank/DDBJ databases">
        <authorList>
            <person name="Nowell W R."/>
        </authorList>
    </citation>
    <scope>NUCLEOTIDE SEQUENCE</scope>
</reference>
<organism evidence="1 3">
    <name type="scientific">Adineta steineri</name>
    <dbReference type="NCBI Taxonomy" id="433720"/>
    <lineage>
        <taxon>Eukaryota</taxon>
        <taxon>Metazoa</taxon>
        <taxon>Spiralia</taxon>
        <taxon>Gnathifera</taxon>
        <taxon>Rotifera</taxon>
        <taxon>Eurotatoria</taxon>
        <taxon>Bdelloidea</taxon>
        <taxon>Adinetida</taxon>
        <taxon>Adinetidae</taxon>
        <taxon>Adineta</taxon>
    </lineage>
</organism>
<evidence type="ECO:0000313" key="2">
    <source>
        <dbReference type="EMBL" id="CAF4048604.1"/>
    </source>
</evidence>
<comment type="caution">
    <text evidence="1">The sequence shown here is derived from an EMBL/GenBank/DDBJ whole genome shotgun (WGS) entry which is preliminary data.</text>
</comment>
<accession>A0A814SUM9</accession>
<evidence type="ECO:0000313" key="1">
    <source>
        <dbReference type="EMBL" id="CAF1152762.1"/>
    </source>
</evidence>
<gene>
    <name evidence="1" type="ORF">JYZ213_LOCUS24198</name>
    <name evidence="2" type="ORF">OXD698_LOCUS32377</name>
</gene>
<evidence type="ECO:0000313" key="3">
    <source>
        <dbReference type="Proteomes" id="UP000663845"/>
    </source>
</evidence>
<name>A0A814SUM9_9BILA</name>
<dbReference type="AlphaFoldDB" id="A0A814SUM9"/>
<sequence>MAGNIISAVAGIVVLQARKIHSSLSRLSTDHTLTSLKQLTNVFISTNRSTGAVIQSLVLLEEPNPSCIQCSDIEQPVRVRINMSLYSLYERLIRKHLKMNKSDVIIADDSGRILILADDAEDEQMRHHYNI</sequence>
<dbReference type="Proteomes" id="UP000663844">
    <property type="component" value="Unassembled WGS sequence"/>
</dbReference>
<protein>
    <submittedName>
        <fullName evidence="1">Uncharacterized protein</fullName>
    </submittedName>
</protein>
<proteinExistence type="predicted"/>